<feature type="domain" description="Two component regulator three Y" evidence="6">
    <location>
        <begin position="680"/>
        <end position="722"/>
    </location>
</feature>
<feature type="transmembrane region" description="Helical" evidence="4">
    <location>
        <begin position="747"/>
        <end position="764"/>
    </location>
</feature>
<dbReference type="PANTHER" id="PTHR24421">
    <property type="entry name" value="NITRATE/NITRITE SENSOR PROTEIN NARX-RELATED"/>
    <property type="match status" value="1"/>
</dbReference>
<dbReference type="Pfam" id="PF02518">
    <property type="entry name" value="HATPase_c"/>
    <property type="match status" value="1"/>
</dbReference>
<dbReference type="Pfam" id="PF07495">
    <property type="entry name" value="Y_Y_Y"/>
    <property type="match status" value="1"/>
</dbReference>
<evidence type="ECO:0000313" key="8">
    <source>
        <dbReference type="EMBL" id="SNT12934.1"/>
    </source>
</evidence>
<dbReference type="InterPro" id="IPR050482">
    <property type="entry name" value="Sensor_HK_TwoCompSys"/>
</dbReference>
<keyword evidence="9" id="KW-1185">Reference proteome</keyword>
<dbReference type="GO" id="GO:0046983">
    <property type="term" value="F:protein dimerization activity"/>
    <property type="evidence" value="ECO:0007669"/>
    <property type="project" value="InterPro"/>
</dbReference>
<protein>
    <submittedName>
        <fullName evidence="8">Two component regulator propeller</fullName>
    </submittedName>
</protein>
<reference evidence="8 9" key="1">
    <citation type="submission" date="2017-06" db="EMBL/GenBank/DDBJ databases">
        <authorList>
            <person name="Kim H.J."/>
            <person name="Triplett B.A."/>
        </authorList>
    </citation>
    <scope>NUCLEOTIDE SEQUENCE [LARGE SCALE GENOMIC DNA]</scope>
    <source>
        <strain evidence="8 9">DSM 18704</strain>
    </source>
</reference>
<sequence>MRHRMKERPAPRARLGFVSVLVLWLVSTLHCLSQQPAHTVTYARTLWTVADGLPENTVQVLTESVDGSIIIGTTGGLAKTGGLRIRWHDIGLSKPLETNSVSALFPMKDSTLWIGTEGNGLIHLMNRRTHEYSVKEGLTNGFVRAVVLDSHNRLWIGTDRGLFRRNGDRVDRIDGSEAFPEMAVRSIAEDHDGRIWVGGSRLVSIESDGKVQLHPLHGIGHEDRIQVVLPAADHGVWLGMVSGLAYLRDGQLERFPAVHSIVRALLETEDGTLWAGTVGDGLWKLRRGQSTRILDAGLLPSETVLSLVCDHFKQVWIGTNAGLVRLENSPVTFIPLPEVKDRGFETISGDSAGHLWVAAQKLFEIEDGNVRPFAKGFANLNVRTIYRAHDGALWVGTEGGGVRRIADGDSRSYTAPAQLTSNSIRSFMETRGGQMWIATEDGVSVVDETGVHRLAEASGLVYSSTRSLLEAHDGTIWIGTDRGLSAWKNGQFVSNTATQSLAKERVWSILQDHQGALWFGTREHGVYRMREGSIDHFTADEGLPTNSIYKILQDRQGMFWLSGPNVIFSVTEDEMDVRSSSRVALTPLVYVNPSEGVQMYGGVEPAGYLAPDDTVWFPSNRGIAQVKPTKSRPAAWAPGVMVFQIGDDGHAISLRHKTSIPAEMLRVSFRLSAVYLRPQESLRFRYKLDGFESKWTEGRPDTVATYTNLRPGTYHLIVQIIDLSLPGSITQDSFQLDKAPFFYQTRTFYLCCALFIVVVGWLLYRLRLRQMRLRFDAVLDERARLAREMHDTVIQGCTGISALLEAAEGCAESPRTESAELLNHARELTVDTINQARQAVWAMRHGPEADVDLIDAMHDLARQTMSEHKAIQVRTDAAGSMLLPASVAHEVIMVMRESVYNAIQHSGSTEVMLTIHARRESIVLDIVDFGCGLDADLDSCIDAGHYGILGMRERLKRIGGTLELVTAPGKGTTVRAIFKPIHSLKGAILV</sequence>
<feature type="domain" description="Histidine kinase/HSP90-like ATPase" evidence="5">
    <location>
        <begin position="891"/>
        <end position="978"/>
    </location>
</feature>
<evidence type="ECO:0000259" key="7">
    <source>
        <dbReference type="Pfam" id="PF07730"/>
    </source>
</evidence>
<dbReference type="PANTHER" id="PTHR24421:SF62">
    <property type="entry name" value="SENSORY TRANSDUCTION HISTIDINE KINASE"/>
    <property type="match status" value="1"/>
</dbReference>
<dbReference type="InterPro" id="IPR013783">
    <property type="entry name" value="Ig-like_fold"/>
</dbReference>
<keyword evidence="3" id="KW-0902">Two-component regulatory system</keyword>
<dbReference type="Gene3D" id="2.130.10.10">
    <property type="entry name" value="YVTN repeat-like/Quinoprotein amine dehydrogenase"/>
    <property type="match status" value="3"/>
</dbReference>
<dbReference type="SUPFAM" id="SSF55874">
    <property type="entry name" value="ATPase domain of HSP90 chaperone/DNA topoisomerase II/histidine kinase"/>
    <property type="match status" value="1"/>
</dbReference>
<dbReference type="InterPro" id="IPR011123">
    <property type="entry name" value="Y_Y_Y"/>
</dbReference>
<gene>
    <name evidence="8" type="ORF">SAMN05421770_104289</name>
</gene>
<dbReference type="AlphaFoldDB" id="A0A239K6Y4"/>
<dbReference type="InterPro" id="IPR011712">
    <property type="entry name" value="Sig_transdc_His_kin_sub3_dim/P"/>
</dbReference>
<evidence type="ECO:0000259" key="5">
    <source>
        <dbReference type="Pfam" id="PF02518"/>
    </source>
</evidence>
<dbReference type="Pfam" id="PF07494">
    <property type="entry name" value="Reg_prop"/>
    <property type="match status" value="6"/>
</dbReference>
<keyword evidence="4" id="KW-0812">Transmembrane</keyword>
<evidence type="ECO:0000256" key="3">
    <source>
        <dbReference type="ARBA" id="ARBA00023012"/>
    </source>
</evidence>
<evidence type="ECO:0000256" key="2">
    <source>
        <dbReference type="ARBA" id="ARBA00022777"/>
    </source>
</evidence>
<dbReference type="Pfam" id="PF07730">
    <property type="entry name" value="HisKA_3"/>
    <property type="match status" value="1"/>
</dbReference>
<evidence type="ECO:0000256" key="1">
    <source>
        <dbReference type="ARBA" id="ARBA00022679"/>
    </source>
</evidence>
<keyword evidence="4" id="KW-1133">Transmembrane helix</keyword>
<keyword evidence="2" id="KW-0418">Kinase</keyword>
<evidence type="ECO:0000259" key="6">
    <source>
        <dbReference type="Pfam" id="PF07495"/>
    </source>
</evidence>
<dbReference type="InterPro" id="IPR011110">
    <property type="entry name" value="Reg_prop"/>
</dbReference>
<name>A0A239K6Y4_9BACT</name>
<keyword evidence="4" id="KW-0472">Membrane</keyword>
<proteinExistence type="predicted"/>
<keyword evidence="1" id="KW-0808">Transferase</keyword>
<dbReference type="Gene3D" id="2.60.40.10">
    <property type="entry name" value="Immunoglobulins"/>
    <property type="match status" value="1"/>
</dbReference>
<accession>A0A239K6Y4</accession>
<evidence type="ECO:0000313" key="9">
    <source>
        <dbReference type="Proteomes" id="UP000198356"/>
    </source>
</evidence>
<feature type="domain" description="Signal transduction histidine kinase subgroup 3 dimerisation and phosphoacceptor" evidence="7">
    <location>
        <begin position="781"/>
        <end position="846"/>
    </location>
</feature>
<dbReference type="InterPro" id="IPR015943">
    <property type="entry name" value="WD40/YVTN_repeat-like_dom_sf"/>
</dbReference>
<dbReference type="EMBL" id="FZOU01000004">
    <property type="protein sequence ID" value="SNT12934.1"/>
    <property type="molecule type" value="Genomic_DNA"/>
</dbReference>
<organism evidence="8 9">
    <name type="scientific">Granulicella rosea</name>
    <dbReference type="NCBI Taxonomy" id="474952"/>
    <lineage>
        <taxon>Bacteria</taxon>
        <taxon>Pseudomonadati</taxon>
        <taxon>Acidobacteriota</taxon>
        <taxon>Terriglobia</taxon>
        <taxon>Terriglobales</taxon>
        <taxon>Acidobacteriaceae</taxon>
        <taxon>Granulicella</taxon>
    </lineage>
</organism>
<dbReference type="GO" id="GO:0000155">
    <property type="term" value="F:phosphorelay sensor kinase activity"/>
    <property type="evidence" value="ECO:0007669"/>
    <property type="project" value="InterPro"/>
</dbReference>
<dbReference type="InterPro" id="IPR036890">
    <property type="entry name" value="HATPase_C_sf"/>
</dbReference>
<dbReference type="Proteomes" id="UP000198356">
    <property type="component" value="Unassembled WGS sequence"/>
</dbReference>
<dbReference type="Gene3D" id="1.20.5.1930">
    <property type="match status" value="1"/>
</dbReference>
<dbReference type="Gene3D" id="3.30.565.10">
    <property type="entry name" value="Histidine kinase-like ATPase, C-terminal domain"/>
    <property type="match status" value="1"/>
</dbReference>
<evidence type="ECO:0000256" key="4">
    <source>
        <dbReference type="SAM" id="Phobius"/>
    </source>
</evidence>
<dbReference type="InterPro" id="IPR003594">
    <property type="entry name" value="HATPase_dom"/>
</dbReference>
<dbReference type="SUPFAM" id="SSF63829">
    <property type="entry name" value="Calcium-dependent phosphotriesterase"/>
    <property type="match status" value="3"/>
</dbReference>
<dbReference type="CDD" id="cd16917">
    <property type="entry name" value="HATPase_UhpB-NarQ-NarX-like"/>
    <property type="match status" value="1"/>
</dbReference>
<dbReference type="GO" id="GO:0016020">
    <property type="term" value="C:membrane"/>
    <property type="evidence" value="ECO:0007669"/>
    <property type="project" value="InterPro"/>
</dbReference>